<dbReference type="Gene3D" id="3.30.500.10">
    <property type="entry name" value="MHC class I-like antigen recognition-like"/>
    <property type="match status" value="1"/>
</dbReference>
<dbReference type="PANTHER" id="PTHR16675:SF237">
    <property type="entry name" value="MHC CLASS I ANTIGEN TRANSCRIPT VARIANT 1-RELATED"/>
    <property type="match status" value="1"/>
</dbReference>
<proteinExistence type="inferred from homology"/>
<dbReference type="InterPro" id="IPR050208">
    <property type="entry name" value="MHC_class-I_related"/>
</dbReference>
<dbReference type="InterPro" id="IPR037055">
    <property type="entry name" value="MHC_I-like_Ag-recog_sf"/>
</dbReference>
<evidence type="ECO:0000313" key="5">
    <source>
        <dbReference type="Proteomes" id="UP000727407"/>
    </source>
</evidence>
<accession>A0A8J4U8A8</accession>
<feature type="non-terminal residue" evidence="4">
    <location>
        <position position="179"/>
    </location>
</feature>
<dbReference type="SUPFAM" id="SSF54452">
    <property type="entry name" value="MHC antigen-recognition domain"/>
    <property type="match status" value="1"/>
</dbReference>
<comment type="caution">
    <text evidence="4">The sequence shown here is derived from an EMBL/GenBank/DDBJ whole genome shotgun (WGS) entry which is preliminary data.</text>
</comment>
<dbReference type="FunFam" id="3.30.500.10:FF:000001">
    <property type="entry name" value="H-2 class I histocompatibility antigen, alpha chain"/>
    <property type="match status" value="1"/>
</dbReference>
<organism evidence="4 5">
    <name type="scientific">Clarias magur</name>
    <name type="common">Asian catfish</name>
    <name type="synonym">Macropteronotus magur</name>
    <dbReference type="NCBI Taxonomy" id="1594786"/>
    <lineage>
        <taxon>Eukaryota</taxon>
        <taxon>Metazoa</taxon>
        <taxon>Chordata</taxon>
        <taxon>Craniata</taxon>
        <taxon>Vertebrata</taxon>
        <taxon>Euteleostomi</taxon>
        <taxon>Actinopterygii</taxon>
        <taxon>Neopterygii</taxon>
        <taxon>Teleostei</taxon>
        <taxon>Ostariophysi</taxon>
        <taxon>Siluriformes</taxon>
        <taxon>Clariidae</taxon>
        <taxon>Clarias</taxon>
    </lineage>
</organism>
<dbReference type="PRINTS" id="PR01638">
    <property type="entry name" value="MHCCLASSI"/>
</dbReference>
<dbReference type="AlphaFoldDB" id="A0A8J4U8A8"/>
<dbReference type="InterPro" id="IPR001039">
    <property type="entry name" value="MHC_I_a_a1/a2"/>
</dbReference>
<dbReference type="GO" id="GO:0006955">
    <property type="term" value="P:immune response"/>
    <property type="evidence" value="ECO:0007669"/>
    <property type="project" value="TreeGrafter"/>
</dbReference>
<dbReference type="GO" id="GO:0009897">
    <property type="term" value="C:external side of plasma membrane"/>
    <property type="evidence" value="ECO:0007669"/>
    <property type="project" value="TreeGrafter"/>
</dbReference>
<dbReference type="Proteomes" id="UP000727407">
    <property type="component" value="Unassembled WGS sequence"/>
</dbReference>
<evidence type="ECO:0000313" key="4">
    <source>
        <dbReference type="EMBL" id="KAF5893607.1"/>
    </source>
</evidence>
<dbReference type="EMBL" id="QNUK01000423">
    <property type="protein sequence ID" value="KAF5893607.1"/>
    <property type="molecule type" value="Genomic_DNA"/>
</dbReference>
<name>A0A8J4U8A8_CLAMG</name>
<protein>
    <submittedName>
        <fullName evidence="4">BOLA class I histocompatibility antigen, alpha chain BL3-7-like</fullName>
    </submittedName>
</protein>
<feature type="non-terminal residue" evidence="4">
    <location>
        <position position="1"/>
    </location>
</feature>
<dbReference type="PANTHER" id="PTHR16675">
    <property type="entry name" value="MHC CLASS I-RELATED"/>
    <property type="match status" value="1"/>
</dbReference>
<evidence type="ECO:0000256" key="2">
    <source>
        <dbReference type="RuleBase" id="RU004439"/>
    </source>
</evidence>
<gene>
    <name evidence="4" type="ORF">DAT39_016686</name>
</gene>
<dbReference type="GO" id="GO:0005615">
    <property type="term" value="C:extracellular space"/>
    <property type="evidence" value="ECO:0007669"/>
    <property type="project" value="TreeGrafter"/>
</dbReference>
<sequence>AHTLMYFYTGVTGPNFPEFTAVVLLDGEQIVYYDSNIREAIPKTKWVQKLRSDEPRSWDSVTESMWTHQERFKVNVATAMQSFNQNKGIHTWQQMIGCEIYDNDTIKVYSEYGCDGEDFMSLDLNTVSWSAAKPQAVMTESKWESTVNRAKYCKDFLSSECVEYLRKFETYSRVTLKKK</sequence>
<dbReference type="InterPro" id="IPR011161">
    <property type="entry name" value="MHC_I-like_Ag-recog"/>
</dbReference>
<dbReference type="OrthoDB" id="8936120at2759"/>
<keyword evidence="1" id="KW-0325">Glycoprotein</keyword>
<reference evidence="4" key="1">
    <citation type="submission" date="2020-07" db="EMBL/GenBank/DDBJ databases">
        <title>Clarias magur genome sequencing, assembly and annotation.</title>
        <authorList>
            <person name="Kushwaha B."/>
            <person name="Kumar R."/>
            <person name="Das P."/>
            <person name="Joshi C.G."/>
            <person name="Kumar D."/>
            <person name="Nagpure N.S."/>
            <person name="Pandey M."/>
            <person name="Agarwal S."/>
            <person name="Srivastava S."/>
            <person name="Singh M."/>
            <person name="Sahoo L."/>
            <person name="Jayasankar P."/>
            <person name="Meher P.K."/>
            <person name="Koringa P.G."/>
            <person name="Iquebal M.A."/>
            <person name="Das S.P."/>
            <person name="Bit A."/>
            <person name="Patnaik S."/>
            <person name="Patel N."/>
            <person name="Shah T.M."/>
            <person name="Hinsu A."/>
            <person name="Jena J.K."/>
        </authorList>
    </citation>
    <scope>NUCLEOTIDE SEQUENCE</scope>
    <source>
        <strain evidence="4">CIFAMagur01</strain>
        <tissue evidence="4">Testis</tissue>
    </source>
</reference>
<comment type="similarity">
    <text evidence="2">Belongs to the MHC class I family.</text>
</comment>
<dbReference type="Pfam" id="PF00129">
    <property type="entry name" value="MHC_I"/>
    <property type="match status" value="1"/>
</dbReference>
<dbReference type="InterPro" id="IPR011162">
    <property type="entry name" value="MHC_I/II-like_Ag-recog"/>
</dbReference>
<keyword evidence="5" id="KW-1185">Reference proteome</keyword>
<evidence type="ECO:0000256" key="1">
    <source>
        <dbReference type="ARBA" id="ARBA00023180"/>
    </source>
</evidence>
<feature type="domain" description="MHC class I-like antigen recognition-like" evidence="3">
    <location>
        <begin position="2"/>
        <end position="175"/>
    </location>
</feature>
<evidence type="ECO:0000259" key="3">
    <source>
        <dbReference type="Pfam" id="PF00129"/>
    </source>
</evidence>